<feature type="compositionally biased region" description="Polar residues" evidence="2">
    <location>
        <begin position="278"/>
        <end position="289"/>
    </location>
</feature>
<sequence>MTIILDATGLTAAAGQLSGSTQVHTPAVAQPPGLDTTSVSAVAQINAASGALATLLNHGSALREVGGIAVAGTASTLLGQDESNASSILNGSSASGPATSAPTLPSVPHPSVPGIPTVPAALVPLPGEAHSQALYGGPGSSSLHSFADEWANHATQLRQQAETITSAGHAIDASWDDGKQRAGANTREHAEWLTSMGDQADKLSKHARTVAEGFDTAKANTPSPHEFAQAHQDLQHAMQRFVASKGANAAEVQMHTQDIADKQTQATTAATGYHTQVTEGSLSSATESLKTAPPIAGGSGSPDPGSGKGAGVQAVDYKPGDEHHYAPIIRGQNGLGPAQTPDGPRWVELGDRSGNWVRQDELPGLQLLKPGAPGPATLYDGHGNAVPWVELGKGSGAWAPQSDFPKAQFLPPGALGQYGWDEYLPNSGIWLPSKDLKIDPLDPSPPSGAVRPA</sequence>
<dbReference type="SUPFAM" id="SSF140459">
    <property type="entry name" value="PE/PPE dimer-like"/>
    <property type="match status" value="1"/>
</dbReference>
<dbReference type="Proteomes" id="UP000708347">
    <property type="component" value="Unassembled WGS sequence"/>
</dbReference>
<keyword evidence="5" id="KW-1185">Reference proteome</keyword>
<dbReference type="Pfam" id="PF00823">
    <property type="entry name" value="PPE"/>
    <property type="match status" value="1"/>
</dbReference>
<proteinExistence type="inferred from homology"/>
<feature type="region of interest" description="Disordered" evidence="2">
    <location>
        <begin position="278"/>
        <end position="314"/>
    </location>
</feature>
<dbReference type="InterPro" id="IPR038332">
    <property type="entry name" value="PPE_sf"/>
</dbReference>
<feature type="domain" description="PPE" evidence="3">
    <location>
        <begin position="125"/>
        <end position="279"/>
    </location>
</feature>
<reference evidence="4 5" key="1">
    <citation type="submission" date="2019-05" db="EMBL/GenBank/DDBJ databases">
        <title>Mycolicibacterium sphagni ENV482 genome assembly.</title>
        <authorList>
            <person name="Chen W."/>
            <person name="Faulkner N.W."/>
            <person name="Hyman M.R."/>
        </authorList>
    </citation>
    <scope>NUCLEOTIDE SEQUENCE [LARGE SCALE GENOMIC DNA]</scope>
    <source>
        <strain evidence="4 5">ENV482</strain>
    </source>
</reference>
<dbReference type="InterPro" id="IPR000030">
    <property type="entry name" value="PPE_dom"/>
</dbReference>
<feature type="compositionally biased region" description="Low complexity" evidence="2">
    <location>
        <begin position="292"/>
        <end position="305"/>
    </location>
</feature>
<dbReference type="EMBL" id="VBSB01000017">
    <property type="protein sequence ID" value="NTY62597.1"/>
    <property type="molecule type" value="Genomic_DNA"/>
</dbReference>
<evidence type="ECO:0000313" key="4">
    <source>
        <dbReference type="EMBL" id="NTY62597.1"/>
    </source>
</evidence>
<evidence type="ECO:0000256" key="1">
    <source>
        <dbReference type="ARBA" id="ARBA00010652"/>
    </source>
</evidence>
<protein>
    <submittedName>
        <fullName evidence="4">PPE domain-containing protein</fullName>
    </submittedName>
</protein>
<evidence type="ECO:0000256" key="2">
    <source>
        <dbReference type="SAM" id="MobiDB-lite"/>
    </source>
</evidence>
<organism evidence="4 5">
    <name type="scientific">Mycolicibacterium sphagni</name>
    <dbReference type="NCBI Taxonomy" id="1786"/>
    <lineage>
        <taxon>Bacteria</taxon>
        <taxon>Bacillati</taxon>
        <taxon>Actinomycetota</taxon>
        <taxon>Actinomycetes</taxon>
        <taxon>Mycobacteriales</taxon>
        <taxon>Mycobacteriaceae</taxon>
        <taxon>Mycolicibacterium</taxon>
    </lineage>
</organism>
<dbReference type="RefSeq" id="WP_174400313.1">
    <property type="nucleotide sequence ID" value="NZ_VBSB01000017.1"/>
</dbReference>
<comment type="similarity">
    <text evidence="1">Belongs to the mycobacterial PPE family.</text>
</comment>
<evidence type="ECO:0000313" key="5">
    <source>
        <dbReference type="Proteomes" id="UP000708347"/>
    </source>
</evidence>
<gene>
    <name evidence="4" type="ORF">FEG63_23965</name>
</gene>
<comment type="caution">
    <text evidence="4">The sequence shown here is derived from an EMBL/GenBank/DDBJ whole genome shotgun (WGS) entry which is preliminary data.</text>
</comment>
<dbReference type="Gene3D" id="1.20.1260.20">
    <property type="entry name" value="PPE superfamily"/>
    <property type="match status" value="1"/>
</dbReference>
<feature type="region of interest" description="Disordered" evidence="2">
    <location>
        <begin position="88"/>
        <end position="110"/>
    </location>
</feature>
<name>A0ABX2K4D6_9MYCO</name>
<accession>A0ABX2K4D6</accession>
<evidence type="ECO:0000259" key="3">
    <source>
        <dbReference type="Pfam" id="PF00823"/>
    </source>
</evidence>
<feature type="compositionally biased region" description="Low complexity" evidence="2">
    <location>
        <begin position="91"/>
        <end position="104"/>
    </location>
</feature>
<feature type="region of interest" description="Disordered" evidence="2">
    <location>
        <begin position="434"/>
        <end position="453"/>
    </location>
</feature>